<dbReference type="InterPro" id="IPR003591">
    <property type="entry name" value="Leu-rich_rpt_typical-subtyp"/>
</dbReference>
<name>A0A4U5PQP8_POPAL</name>
<dbReference type="InterPro" id="IPR032675">
    <property type="entry name" value="LRR_dom_sf"/>
</dbReference>
<dbReference type="GO" id="GO:0005737">
    <property type="term" value="C:cytoplasm"/>
    <property type="evidence" value="ECO:0007669"/>
    <property type="project" value="TreeGrafter"/>
</dbReference>
<evidence type="ECO:0000313" key="4">
    <source>
        <dbReference type="EMBL" id="TKR99328.1"/>
    </source>
</evidence>
<organism evidence="4">
    <name type="scientific">Populus alba</name>
    <name type="common">White poplar</name>
    <dbReference type="NCBI Taxonomy" id="43335"/>
    <lineage>
        <taxon>Eukaryota</taxon>
        <taxon>Viridiplantae</taxon>
        <taxon>Streptophyta</taxon>
        <taxon>Embryophyta</taxon>
        <taxon>Tracheophyta</taxon>
        <taxon>Spermatophyta</taxon>
        <taxon>Magnoliopsida</taxon>
        <taxon>eudicotyledons</taxon>
        <taxon>Gunneridae</taxon>
        <taxon>Pentapetalae</taxon>
        <taxon>rosids</taxon>
        <taxon>fabids</taxon>
        <taxon>Malpighiales</taxon>
        <taxon>Salicaceae</taxon>
        <taxon>Saliceae</taxon>
        <taxon>Populus</taxon>
    </lineage>
</organism>
<sequence length="677" mass="75187">MKFNCCSVLMGMKKKEKIDKQSSRTADFDTALKTLKIKLEHPVETFESDELKTTSFSVSVPFDVQKDSINVQVLSHESPVVDEAAEVAYEGEDEQEDNVSLKRDLSNFDLQSHAAISGEVSFPRNMKLDSSHPLDTTGNEQHAEKAEKKVDEKGIDLIQSGHVSDPGIGKDEFWGPPKLKRSCSNLETSKVLRKIVAQFPLTSQYSEELQGLAEKVRDPSSPTSVISRRSADRVMLKKHSSSQVLPSRSRRLWWKLFLWSHRNLHKPLFVKSLQPAVSKLVSQQGGYSSDTLEPNRAMSKMQSPGSFTVKSMDKGHNNNEEDRHSWNSFHAGISGLWPQNQWVAFSVESSPFSRVDEWVKDLETHPSPLDAYDNNNDVRGDDDIVFPPSPDTGRSPRRAMTRPDFNLSVEILHANSVIQSLNSSSTVAHISGNGLKAIPTTSRFSSLRSVNLSNNFIVQITPGSLPKGLHTLNLSRNKINSIEGLRELTRLRVLDLSYNRISRIGQGLSNCTIIKELYLAGNKTSDAEGLHRLLKLTVLDLSFNKITTTKALGQLVANYNSLQALNLLGNPIQSNISDDQLRKAICGLLPKLVYLNKQPIKPQRAREVIADSVARAALGNSSSRSYRRKAVKRVTSSSSISSMQRGSVGGAQKSRDRSKSRTHHLKTMSSAHASSSR</sequence>
<dbReference type="AlphaFoldDB" id="A0A4U5PQP8"/>
<feature type="compositionally biased region" description="Basic and acidic residues" evidence="3">
    <location>
        <begin position="141"/>
        <end position="150"/>
    </location>
</feature>
<feature type="region of interest" description="Disordered" evidence="3">
    <location>
        <begin position="622"/>
        <end position="677"/>
    </location>
</feature>
<dbReference type="STRING" id="43335.A0A4U5PQP8"/>
<evidence type="ECO:0008006" key="5">
    <source>
        <dbReference type="Google" id="ProtNLM"/>
    </source>
</evidence>
<feature type="region of interest" description="Disordered" evidence="3">
    <location>
        <begin position="124"/>
        <end position="150"/>
    </location>
</feature>
<dbReference type="Gene3D" id="3.80.10.10">
    <property type="entry name" value="Ribonuclease Inhibitor"/>
    <property type="match status" value="2"/>
</dbReference>
<dbReference type="FunFam" id="3.80.10.10:FF:000200">
    <property type="entry name" value="Outer arm dynein light chain 1 protein"/>
    <property type="match status" value="1"/>
</dbReference>
<dbReference type="FunFam" id="3.80.10.10:FF:000505">
    <property type="entry name" value="Outer arm dynein light chain 1 protein"/>
    <property type="match status" value="1"/>
</dbReference>
<proteinExistence type="predicted"/>
<dbReference type="SMART" id="SM00365">
    <property type="entry name" value="LRR_SD22"/>
    <property type="match status" value="3"/>
</dbReference>
<dbReference type="PROSITE" id="PS51450">
    <property type="entry name" value="LRR"/>
    <property type="match status" value="3"/>
</dbReference>
<reference evidence="4" key="1">
    <citation type="submission" date="2018-10" db="EMBL/GenBank/DDBJ databases">
        <title>Population genomic analysis revealed the cold adaptation of white poplar.</title>
        <authorList>
            <person name="Liu Y.-J."/>
        </authorList>
    </citation>
    <scope>NUCLEOTIDE SEQUENCE [LARGE SCALE GENOMIC DNA]</scope>
    <source>
        <strain evidence="4">PAL-ZL1</strain>
    </source>
</reference>
<dbReference type="EMBL" id="RCHU01000641">
    <property type="protein sequence ID" value="TKR99328.1"/>
    <property type="molecule type" value="Genomic_DNA"/>
</dbReference>
<evidence type="ECO:0000256" key="3">
    <source>
        <dbReference type="SAM" id="MobiDB-lite"/>
    </source>
</evidence>
<evidence type="ECO:0000256" key="2">
    <source>
        <dbReference type="ARBA" id="ARBA00022737"/>
    </source>
</evidence>
<comment type="caution">
    <text evidence="4">The sequence shown here is derived from an EMBL/GenBank/DDBJ whole genome shotgun (WGS) entry which is preliminary data.</text>
</comment>
<protein>
    <recommendedName>
        <fullName evidence="5">Leucine-rich repeat family protein</fullName>
    </recommendedName>
</protein>
<dbReference type="PANTHER" id="PTHR15454">
    <property type="entry name" value="NISCHARIN RELATED"/>
    <property type="match status" value="1"/>
</dbReference>
<evidence type="ECO:0000256" key="1">
    <source>
        <dbReference type="ARBA" id="ARBA00022614"/>
    </source>
</evidence>
<dbReference type="SUPFAM" id="SSF52075">
    <property type="entry name" value="Outer arm dynein light chain 1"/>
    <property type="match status" value="1"/>
</dbReference>
<dbReference type="SMART" id="SM00369">
    <property type="entry name" value="LRR_TYP"/>
    <property type="match status" value="3"/>
</dbReference>
<gene>
    <name evidence="4" type="ORF">D5086_0000197170</name>
</gene>
<accession>A0A4U5PQP8</accession>
<dbReference type="InterPro" id="IPR001611">
    <property type="entry name" value="Leu-rich_rpt"/>
</dbReference>
<dbReference type="Pfam" id="PF13855">
    <property type="entry name" value="LRR_8"/>
    <property type="match status" value="1"/>
</dbReference>
<feature type="compositionally biased region" description="Polar residues" evidence="3">
    <location>
        <begin position="667"/>
        <end position="677"/>
    </location>
</feature>
<dbReference type="PANTHER" id="PTHR15454:SF37">
    <property type="entry name" value="OUTER ARM DYNEIN LIGHT CHAIN 1 PROTEIN"/>
    <property type="match status" value="1"/>
</dbReference>
<feature type="region of interest" description="Disordered" evidence="3">
    <location>
        <begin position="285"/>
        <end position="304"/>
    </location>
</feature>
<keyword evidence="2" id="KW-0677">Repeat</keyword>
<keyword evidence="1" id="KW-0433">Leucine-rich repeat</keyword>